<keyword evidence="9" id="KW-0539">Nucleus</keyword>
<feature type="region of interest" description="Disordered" evidence="11">
    <location>
        <begin position="357"/>
        <end position="580"/>
    </location>
</feature>
<feature type="compositionally biased region" description="Low complexity" evidence="11">
    <location>
        <begin position="82"/>
        <end position="101"/>
    </location>
</feature>
<feature type="compositionally biased region" description="Polar residues" evidence="11">
    <location>
        <begin position="301"/>
        <end position="318"/>
    </location>
</feature>
<organism evidence="13 14">
    <name type="scientific">Theobroma cacao</name>
    <name type="common">Cacao</name>
    <name type="synonym">Cocoa</name>
    <dbReference type="NCBI Taxonomy" id="3641"/>
    <lineage>
        <taxon>Eukaryota</taxon>
        <taxon>Viridiplantae</taxon>
        <taxon>Streptophyta</taxon>
        <taxon>Embryophyta</taxon>
        <taxon>Tracheophyta</taxon>
        <taxon>Spermatophyta</taxon>
        <taxon>Magnoliopsida</taxon>
        <taxon>eudicotyledons</taxon>
        <taxon>Gunneridae</taxon>
        <taxon>Pentapetalae</taxon>
        <taxon>rosids</taxon>
        <taxon>malvids</taxon>
        <taxon>Malvales</taxon>
        <taxon>Malvaceae</taxon>
        <taxon>Byttnerioideae</taxon>
        <taxon>Theobroma</taxon>
    </lineage>
</organism>
<reference evidence="13" key="1">
    <citation type="journal article" date="1997" name="Nucleic Acids Res.">
        <title>tRNAscan-SE: a program for improved detection of transfer RNA genes in genomic sequence.</title>
        <authorList>
            <person name="Lowe T.M."/>
            <person name="Eddy S.R."/>
        </authorList>
    </citation>
    <scope>NUCLEOTIDE SEQUENCE [LARGE SCALE GENOMIC DNA]</scope>
    <source>
        <strain evidence="13">r\B97-61/B2</strain>
    </source>
</reference>
<feature type="compositionally biased region" description="Basic and acidic residues" evidence="11">
    <location>
        <begin position="381"/>
        <end position="405"/>
    </location>
</feature>
<evidence type="ECO:0000256" key="8">
    <source>
        <dbReference type="ARBA" id="ARBA00023163"/>
    </source>
</evidence>
<comment type="subcellular location">
    <subcellularLocation>
        <location evidence="2">Cytoplasm</location>
    </subcellularLocation>
    <subcellularLocation>
        <location evidence="1">Nucleus</location>
    </subcellularLocation>
</comment>
<keyword evidence="10" id="KW-0479">Metal-binding</keyword>
<dbReference type="PANTHER" id="PTHR31169:SF23">
    <property type="entry name" value="OS03G0572250 PROTEIN"/>
    <property type="match status" value="1"/>
</dbReference>
<feature type="domain" description="RING-type" evidence="12">
    <location>
        <begin position="177"/>
        <end position="229"/>
    </location>
</feature>
<dbReference type="PROSITE" id="PS50089">
    <property type="entry name" value="ZF_RING_2"/>
    <property type="match status" value="1"/>
</dbReference>
<keyword evidence="5" id="KW-0597">Phosphoprotein</keyword>
<dbReference type="KEGG" id="tcc:18611046"/>
<keyword evidence="10" id="KW-0862">Zinc</keyword>
<proteinExistence type="predicted"/>
<feature type="region of interest" description="Disordered" evidence="11">
    <location>
        <begin position="297"/>
        <end position="341"/>
    </location>
</feature>
<evidence type="ECO:0000256" key="10">
    <source>
        <dbReference type="PROSITE-ProRule" id="PRU00175"/>
    </source>
</evidence>
<keyword evidence="8" id="KW-0804">Transcription</keyword>
<keyword evidence="7" id="KW-0805">Transcription regulation</keyword>
<evidence type="ECO:0000313" key="14">
    <source>
        <dbReference type="RefSeq" id="XP_007047123.2"/>
    </source>
</evidence>
<evidence type="ECO:0000259" key="12">
    <source>
        <dbReference type="PROSITE" id="PS50089"/>
    </source>
</evidence>
<dbReference type="Pfam" id="PF10497">
    <property type="entry name" value="zf-4CXXC_R1"/>
    <property type="match status" value="1"/>
</dbReference>
<dbReference type="Gramene" id="Tc01v2_t004110.1">
    <property type="protein sequence ID" value="Tc01v2_p004110.1"/>
    <property type="gene ID" value="Tc01v2_g004110"/>
</dbReference>
<reference evidence="14" key="2">
    <citation type="submission" date="2025-08" db="UniProtKB">
        <authorList>
            <consortium name="RefSeq"/>
        </authorList>
    </citation>
    <scope>IDENTIFICATION</scope>
</reference>
<evidence type="ECO:0000256" key="2">
    <source>
        <dbReference type="ARBA" id="ARBA00004496"/>
    </source>
</evidence>
<feature type="compositionally biased region" description="Basic and acidic residues" evidence="11">
    <location>
        <begin position="454"/>
        <end position="484"/>
    </location>
</feature>
<dbReference type="GO" id="GO:0005634">
    <property type="term" value="C:nucleus"/>
    <property type="evidence" value="ECO:0007669"/>
    <property type="project" value="UniProtKB-SubCell"/>
</dbReference>
<dbReference type="RefSeq" id="XP_007047123.2">
    <property type="nucleotide sequence ID" value="XM_007047061.2"/>
</dbReference>
<feature type="region of interest" description="Disordered" evidence="11">
    <location>
        <begin position="1"/>
        <end position="35"/>
    </location>
</feature>
<dbReference type="PANTHER" id="PTHR31169">
    <property type="entry name" value="OS05G0300700 PROTEIN"/>
    <property type="match status" value="1"/>
</dbReference>
<dbReference type="GeneID" id="18611046"/>
<dbReference type="GO" id="GO:0005737">
    <property type="term" value="C:cytoplasm"/>
    <property type="evidence" value="ECO:0007669"/>
    <property type="project" value="UniProtKB-SubCell"/>
</dbReference>
<feature type="compositionally biased region" description="Basic and acidic residues" evidence="11">
    <location>
        <begin position="433"/>
        <end position="442"/>
    </location>
</feature>
<evidence type="ECO:0000256" key="3">
    <source>
        <dbReference type="ARBA" id="ARBA00022490"/>
    </source>
</evidence>
<evidence type="ECO:0000313" key="13">
    <source>
        <dbReference type="Proteomes" id="UP000694886"/>
    </source>
</evidence>
<keyword evidence="6" id="KW-0832">Ubl conjugation</keyword>
<feature type="compositionally biased region" description="Polar residues" evidence="11">
    <location>
        <begin position="7"/>
        <end position="27"/>
    </location>
</feature>
<dbReference type="InterPro" id="IPR018866">
    <property type="entry name" value="Znf-4CXXC_R1"/>
</dbReference>
<keyword evidence="3" id="KW-0963">Cytoplasm</keyword>
<evidence type="ECO:0000256" key="5">
    <source>
        <dbReference type="ARBA" id="ARBA00022553"/>
    </source>
</evidence>
<accession>A0AB32VNB5</accession>
<dbReference type="InterPro" id="IPR001841">
    <property type="entry name" value="Znf_RING"/>
</dbReference>
<evidence type="ECO:0000256" key="1">
    <source>
        <dbReference type="ARBA" id="ARBA00004123"/>
    </source>
</evidence>
<evidence type="ECO:0000256" key="9">
    <source>
        <dbReference type="ARBA" id="ARBA00023242"/>
    </source>
</evidence>
<feature type="compositionally biased region" description="Low complexity" evidence="11">
    <location>
        <begin position="63"/>
        <end position="72"/>
    </location>
</feature>
<name>A0AB32VNB5_THECC</name>
<gene>
    <name evidence="14" type="primary">LOC18611046</name>
</gene>
<feature type="compositionally biased region" description="Basic residues" evidence="11">
    <location>
        <begin position="571"/>
        <end position="580"/>
    </location>
</feature>
<protein>
    <submittedName>
        <fullName evidence="14">Uncharacterized protein LOC18611046</fullName>
    </submittedName>
</protein>
<dbReference type="GO" id="GO:0008270">
    <property type="term" value="F:zinc ion binding"/>
    <property type="evidence" value="ECO:0007669"/>
    <property type="project" value="UniProtKB-KW"/>
</dbReference>
<dbReference type="InterPro" id="IPR040221">
    <property type="entry name" value="CDCA7/CDA7L"/>
</dbReference>
<evidence type="ECO:0000256" key="11">
    <source>
        <dbReference type="SAM" id="MobiDB-lite"/>
    </source>
</evidence>
<sequence length="580" mass="64888">MPAVRMKTQTVETSPNNSDHHLQTNNENKTRTPKISLYEQSREERIKENLERMQQLGLKDRSNSLLNSNSHLSSRRGRPRSGSKPPVTPLRSSLLPSGPLRRSSRLQNTTPVSYSEVVLAKKDELLEDVDLKLKESEVYTEEHEKLLGNTERIWTLFVDGCGSDGRRIYDPVKGKTCHQCRQKTLGHRTHCSKCGMVQGQFCGDCLYMRYGEHVLEAIENPNWVCPVCRGICNCSLCRQAKGWAPTGSLYRKISQMGFKSVAHYLIQTRRVQTNNEKNPDTIDQVSAKRSLSFPALELPSKGSSDVNNNQPEISNPQSGEDGLNCEKKDNNAYPEPNPTIIHQNSARKPLLFSNSEAEFEEGKSTEINLNAHGQLGSSDLDSGKKRDDGFKCEHEKELHFPDKEPNSSPVTLERYVRPGTNHAFSVEPSPDNAAERHGKDNSCNDDGTMGVNDKVLDVKETANHVVSEKKQVKEREHVDNDNKGEGYIASESSPKLKKRPASAMGHSPDSIAERMKQRRRQGKDHDEQVLAGANESVSDAKQVAENTSSGKESEANLKRTSSGTNVDCIARRLRPRKKLL</sequence>
<keyword evidence="4" id="KW-1017">Isopeptide bond</keyword>
<feature type="compositionally biased region" description="Polar residues" evidence="11">
    <location>
        <begin position="535"/>
        <end position="550"/>
    </location>
</feature>
<dbReference type="Proteomes" id="UP000694886">
    <property type="component" value="Chromosome 1"/>
</dbReference>
<dbReference type="GO" id="GO:0006355">
    <property type="term" value="P:regulation of DNA-templated transcription"/>
    <property type="evidence" value="ECO:0007669"/>
    <property type="project" value="InterPro"/>
</dbReference>
<evidence type="ECO:0000256" key="4">
    <source>
        <dbReference type="ARBA" id="ARBA00022499"/>
    </source>
</evidence>
<evidence type="ECO:0000256" key="7">
    <source>
        <dbReference type="ARBA" id="ARBA00023015"/>
    </source>
</evidence>
<evidence type="ECO:0000256" key="6">
    <source>
        <dbReference type="ARBA" id="ARBA00022843"/>
    </source>
</evidence>
<feature type="region of interest" description="Disordered" evidence="11">
    <location>
        <begin position="57"/>
        <end position="109"/>
    </location>
</feature>
<keyword evidence="10" id="KW-0863">Zinc-finger</keyword>
<dbReference type="AlphaFoldDB" id="A0AB32VNB5"/>
<dbReference type="CDD" id="cd00065">
    <property type="entry name" value="FYVE_like_SF"/>
    <property type="match status" value="1"/>
</dbReference>